<protein>
    <submittedName>
        <fullName evidence="1">Uncharacterized protein</fullName>
    </submittedName>
</protein>
<keyword evidence="2" id="KW-1185">Reference proteome</keyword>
<comment type="caution">
    <text evidence="1">The sequence shown here is derived from an EMBL/GenBank/DDBJ whole genome shotgun (WGS) entry which is preliminary data.</text>
</comment>
<dbReference type="InterPro" id="IPR012337">
    <property type="entry name" value="RNaseH-like_sf"/>
</dbReference>
<feature type="non-terminal residue" evidence="1">
    <location>
        <position position="161"/>
    </location>
</feature>
<accession>A0A9D3WF52</accession>
<dbReference type="OrthoDB" id="997896at2759"/>
<sequence length="161" mass="19128">MKKYIQGKQILRPVLTRFATHFIQLEEITRQKQGLREMFNSKNQNGDSKSQGQLMKPKKLFWKKIRGNKTNDLIKVYDPLVKVLRLVDSDEKPTNGFIYEAVDRAKLAIQQDCRYFTEYEKIIDNKWNFMHSDLHLAGYFLNPRFQFGVEHSENVQIETLE</sequence>
<evidence type="ECO:0000313" key="1">
    <source>
        <dbReference type="EMBL" id="KAH1122170.1"/>
    </source>
</evidence>
<proteinExistence type="predicted"/>
<dbReference type="EMBL" id="JAIQCV010000002">
    <property type="protein sequence ID" value="KAH1122170.1"/>
    <property type="molecule type" value="Genomic_DNA"/>
</dbReference>
<organism evidence="1 2">
    <name type="scientific">Gossypium stocksii</name>
    <dbReference type="NCBI Taxonomy" id="47602"/>
    <lineage>
        <taxon>Eukaryota</taxon>
        <taxon>Viridiplantae</taxon>
        <taxon>Streptophyta</taxon>
        <taxon>Embryophyta</taxon>
        <taxon>Tracheophyta</taxon>
        <taxon>Spermatophyta</taxon>
        <taxon>Magnoliopsida</taxon>
        <taxon>eudicotyledons</taxon>
        <taxon>Gunneridae</taxon>
        <taxon>Pentapetalae</taxon>
        <taxon>rosids</taxon>
        <taxon>malvids</taxon>
        <taxon>Malvales</taxon>
        <taxon>Malvaceae</taxon>
        <taxon>Malvoideae</taxon>
        <taxon>Gossypium</taxon>
    </lineage>
</organism>
<dbReference type="AlphaFoldDB" id="A0A9D3WF52"/>
<evidence type="ECO:0000313" key="2">
    <source>
        <dbReference type="Proteomes" id="UP000828251"/>
    </source>
</evidence>
<dbReference type="Proteomes" id="UP000828251">
    <property type="component" value="Unassembled WGS sequence"/>
</dbReference>
<reference evidence="1 2" key="1">
    <citation type="journal article" date="2021" name="Plant Biotechnol. J.">
        <title>Multi-omics assisted identification of the key and species-specific regulatory components of drought-tolerant mechanisms in Gossypium stocksii.</title>
        <authorList>
            <person name="Yu D."/>
            <person name="Ke L."/>
            <person name="Zhang D."/>
            <person name="Wu Y."/>
            <person name="Sun Y."/>
            <person name="Mei J."/>
            <person name="Sun J."/>
            <person name="Sun Y."/>
        </authorList>
    </citation>
    <scope>NUCLEOTIDE SEQUENCE [LARGE SCALE GENOMIC DNA]</scope>
    <source>
        <strain evidence="2">cv. E1</strain>
        <tissue evidence="1">Leaf</tissue>
    </source>
</reference>
<name>A0A9D3WF52_9ROSI</name>
<dbReference type="SUPFAM" id="SSF53098">
    <property type="entry name" value="Ribonuclease H-like"/>
    <property type="match status" value="1"/>
</dbReference>
<gene>
    <name evidence="1" type="ORF">J1N35_005330</name>
</gene>